<dbReference type="AlphaFoldDB" id="A0A543F844"/>
<gene>
    <name evidence="2" type="ORF">FB390_1618</name>
</gene>
<dbReference type="EMBL" id="VFPG01000001">
    <property type="protein sequence ID" value="TQM30002.1"/>
    <property type="molecule type" value="Genomic_DNA"/>
</dbReference>
<feature type="transmembrane region" description="Helical" evidence="1">
    <location>
        <begin position="20"/>
        <end position="41"/>
    </location>
</feature>
<organism evidence="2 3">
    <name type="scientific">Nocardia bhagyanarayanae</name>
    <dbReference type="NCBI Taxonomy" id="1215925"/>
    <lineage>
        <taxon>Bacteria</taxon>
        <taxon>Bacillati</taxon>
        <taxon>Actinomycetota</taxon>
        <taxon>Actinomycetes</taxon>
        <taxon>Mycobacteriales</taxon>
        <taxon>Nocardiaceae</taxon>
        <taxon>Nocardia</taxon>
    </lineage>
</organism>
<keyword evidence="1" id="KW-1133">Transmembrane helix</keyword>
<protein>
    <submittedName>
        <fullName evidence="2">Uncharacterized protein</fullName>
    </submittedName>
</protein>
<evidence type="ECO:0000313" key="2">
    <source>
        <dbReference type="EMBL" id="TQM30002.1"/>
    </source>
</evidence>
<keyword evidence="1" id="KW-0812">Transmembrane</keyword>
<comment type="caution">
    <text evidence="2">The sequence shown here is derived from an EMBL/GenBank/DDBJ whole genome shotgun (WGS) entry which is preliminary data.</text>
</comment>
<accession>A0A543F844</accession>
<dbReference type="Proteomes" id="UP000316331">
    <property type="component" value="Unassembled WGS sequence"/>
</dbReference>
<evidence type="ECO:0000313" key="3">
    <source>
        <dbReference type="Proteomes" id="UP000316331"/>
    </source>
</evidence>
<evidence type="ECO:0000256" key="1">
    <source>
        <dbReference type="SAM" id="Phobius"/>
    </source>
</evidence>
<name>A0A543F844_9NOCA</name>
<reference evidence="2 3" key="1">
    <citation type="submission" date="2019-06" db="EMBL/GenBank/DDBJ databases">
        <title>Sequencing the genomes of 1000 actinobacteria strains.</title>
        <authorList>
            <person name="Klenk H.-P."/>
        </authorList>
    </citation>
    <scope>NUCLEOTIDE SEQUENCE [LARGE SCALE GENOMIC DNA]</scope>
    <source>
        <strain evidence="2 3">DSM 103495</strain>
    </source>
</reference>
<proteinExistence type="predicted"/>
<keyword evidence="1" id="KW-0472">Membrane</keyword>
<keyword evidence="3" id="KW-1185">Reference proteome</keyword>
<feature type="transmembrane region" description="Helical" evidence="1">
    <location>
        <begin position="72"/>
        <end position="89"/>
    </location>
</feature>
<feature type="transmembrane region" description="Helical" evidence="1">
    <location>
        <begin position="48"/>
        <end position="66"/>
    </location>
</feature>
<sequence>MHFEILAASDVGDRIATVGVVLLGLALIPVVLFLVFSILALLEEAAPYIGMVLIVGGGISLVAGYVAANSSFMWGGGIALVVGIVALFTS</sequence>